<dbReference type="RefSeq" id="WP_119831897.1">
    <property type="nucleotide sequence ID" value="NZ_QYUL01000002.1"/>
</dbReference>
<dbReference type="Proteomes" id="UP000283458">
    <property type="component" value="Unassembled WGS sequence"/>
</dbReference>
<accession>A0A418VXB3</accession>
<evidence type="ECO:0000313" key="1">
    <source>
        <dbReference type="EMBL" id="RJF81811.1"/>
    </source>
</evidence>
<name>A0A418VXB3_9PROT</name>
<evidence type="ECO:0000313" key="2">
    <source>
        <dbReference type="Proteomes" id="UP000283458"/>
    </source>
</evidence>
<organism evidence="1 2">
    <name type="scientific">Azospirillum cavernae</name>
    <dbReference type="NCBI Taxonomy" id="2320860"/>
    <lineage>
        <taxon>Bacteria</taxon>
        <taxon>Pseudomonadati</taxon>
        <taxon>Pseudomonadota</taxon>
        <taxon>Alphaproteobacteria</taxon>
        <taxon>Rhodospirillales</taxon>
        <taxon>Azospirillaceae</taxon>
        <taxon>Azospirillum</taxon>
    </lineage>
</organism>
<gene>
    <name evidence="1" type="ORF">D3877_17035</name>
</gene>
<sequence>MSVLTNGCRTSHPADGARAAFAYGFRILDAAHLTVALREAVTGAETAQVLNTHYTVTGVGAPGGGTIVFPAPPPPGRSVVIARTMPALDHGYPGVPADQAFDRLALLAQQGQDSASRSVRFPLGDSPSLSAELPSSQARAGKALAFDGNGNVALVSLASPTFETSNVEWAEVQNTPRTLSGFGILDATPLSHVGAGGAAHAVASAEADGFMSAADKAKLDRYGALGPLRGCLLTLAEPQSFGPGVGGRVIWTTVVWDSDGCFQPVTPTRVVTPSWARFARLTARLEIDPAMDGFRDLTIRRNGGFEYPGRAATHGHGNMSPRNVAPMATTPWLPVSAGDWFDVYLDQTSFSPFDLLANGGTWAQAEFV</sequence>
<protein>
    <submittedName>
        <fullName evidence="1">Uncharacterized protein</fullName>
    </submittedName>
</protein>
<reference evidence="1 2" key="1">
    <citation type="submission" date="2018-09" db="EMBL/GenBank/DDBJ databases">
        <authorList>
            <person name="Zhu H."/>
        </authorList>
    </citation>
    <scope>NUCLEOTIDE SEQUENCE [LARGE SCALE GENOMIC DNA]</scope>
    <source>
        <strain evidence="1 2">K2W22B-5</strain>
    </source>
</reference>
<proteinExistence type="predicted"/>
<keyword evidence="2" id="KW-1185">Reference proteome</keyword>
<comment type="caution">
    <text evidence="1">The sequence shown here is derived from an EMBL/GenBank/DDBJ whole genome shotgun (WGS) entry which is preliminary data.</text>
</comment>
<dbReference type="EMBL" id="QYUL01000002">
    <property type="protein sequence ID" value="RJF81811.1"/>
    <property type="molecule type" value="Genomic_DNA"/>
</dbReference>
<dbReference type="OrthoDB" id="7299103at2"/>
<dbReference type="AlphaFoldDB" id="A0A418VXB3"/>